<organism evidence="1 2">
    <name type="scientific">Cowpox virus</name>
    <name type="common">CPV</name>
    <dbReference type="NCBI Taxonomy" id="10243"/>
    <lineage>
        <taxon>Viruses</taxon>
        <taxon>Varidnaviria</taxon>
        <taxon>Bamfordvirae</taxon>
        <taxon>Nucleocytoviricota</taxon>
        <taxon>Pokkesviricetes</taxon>
        <taxon>Chitovirales</taxon>
        <taxon>Poxviridae</taxon>
        <taxon>Chordopoxvirinae</taxon>
        <taxon>Orthopoxvirus</taxon>
        <taxon>Orthopoxvirus cowpox</taxon>
    </lineage>
</organism>
<protein>
    <submittedName>
        <fullName evidence="1">CPXV166 protein</fullName>
    </submittedName>
</protein>
<evidence type="ECO:0000313" key="2">
    <source>
        <dbReference type="Proteomes" id="UP000127103"/>
    </source>
</evidence>
<organismHost>
    <name type="scientific">Mus musculus</name>
    <name type="common">Mouse</name>
    <dbReference type="NCBI Taxonomy" id="10090"/>
</organismHost>
<evidence type="ECO:0000313" key="1">
    <source>
        <dbReference type="EMBL" id="AGY99801.1"/>
    </source>
</evidence>
<accession>U5TG22</accession>
<gene>
    <name evidence="1" type="primary">CPXV166</name>
</gene>
<dbReference type="Proteomes" id="UP000127103">
    <property type="component" value="Segment"/>
</dbReference>
<dbReference type="EMBL" id="KC813503">
    <property type="protein sequence ID" value="AGY99801.1"/>
    <property type="molecule type" value="Genomic_DNA"/>
</dbReference>
<proteinExistence type="predicted"/>
<name>U5TG22_COWPX</name>
<organismHost>
    <name type="scientific">Felis catus</name>
    <name type="common">Cat</name>
    <name type="synonym">Felis silvestris catus</name>
    <dbReference type="NCBI Taxonomy" id="9685"/>
</organismHost>
<organismHost>
    <name type="scientific">Microtus agrestis</name>
    <name type="common">Short-tailed field vole</name>
    <dbReference type="NCBI Taxonomy" id="29092"/>
</organismHost>
<sequence>MASILNTLRFLKKHHFIIVTIQ</sequence>
<organismHost>
    <name type="scientific">Bos taurus</name>
    <name type="common">Bovine</name>
    <dbReference type="NCBI Taxonomy" id="9913"/>
</organismHost>
<organismHost>
    <name type="scientific">Apodemus sylvaticus</name>
    <name type="common">European woodmouse</name>
    <dbReference type="NCBI Taxonomy" id="10129"/>
</organismHost>
<organismHost>
    <name type="scientific">Loxodonta africana</name>
    <name type="common">African elephant</name>
    <dbReference type="NCBI Taxonomy" id="9785"/>
</organismHost>
<organismHost>
    <name type="scientific">Homo sapiens</name>
    <name type="common">Human</name>
    <dbReference type="NCBI Taxonomy" id="9606"/>
</organismHost>
<organismHost>
    <name type="scientific">Myodes glareolus</name>
    <name type="common">Bank vole</name>
    <name type="synonym">Clethrionomys glareolus</name>
    <dbReference type="NCBI Taxonomy" id="447135"/>
</organismHost>
<reference evidence="1 2" key="1">
    <citation type="submission" date="2013-03" db="EMBL/GenBank/DDBJ databases">
        <title>Genome-wide comparison of cowpoxviruses reveals a new clade related to Variola virus.</title>
        <authorList>
            <person name="Dabrowski P.W."/>
            <person name="Radonic A."/>
            <person name="Kurth A."/>
            <person name="Nitsche A."/>
        </authorList>
    </citation>
    <scope>NUCLEOTIDE SEQUENCE [LARGE SCALE GENOMIC DNA]</scope>
    <source>
        <strain evidence="1">RatGer09/1</strain>
    </source>
</reference>